<dbReference type="AlphaFoldDB" id="A0A2M3ZUF0"/>
<organism evidence="3">
    <name type="scientific">Anopheles braziliensis</name>
    <dbReference type="NCBI Taxonomy" id="58242"/>
    <lineage>
        <taxon>Eukaryota</taxon>
        <taxon>Metazoa</taxon>
        <taxon>Ecdysozoa</taxon>
        <taxon>Arthropoda</taxon>
        <taxon>Hexapoda</taxon>
        <taxon>Insecta</taxon>
        <taxon>Pterygota</taxon>
        <taxon>Neoptera</taxon>
        <taxon>Endopterygota</taxon>
        <taxon>Diptera</taxon>
        <taxon>Nematocera</taxon>
        <taxon>Culicoidea</taxon>
        <taxon>Culicidae</taxon>
        <taxon>Anophelinae</taxon>
        <taxon>Anopheles</taxon>
    </lineage>
</organism>
<dbReference type="EMBL" id="GGFM01011425">
    <property type="protein sequence ID" value="MBW32176.1"/>
    <property type="molecule type" value="Transcribed_RNA"/>
</dbReference>
<evidence type="ECO:0000313" key="3">
    <source>
        <dbReference type="EMBL" id="MBW32176.1"/>
    </source>
</evidence>
<sequence length="76" mass="8734">MRRRTLHFLQLLQLSLSLIDQRILRMGSRARLQKVAKSASTNGRADGRTGDPSSHARRFEFRIITEHRGHHTIVAC</sequence>
<feature type="signal peptide" evidence="2">
    <location>
        <begin position="1"/>
        <end position="17"/>
    </location>
</feature>
<evidence type="ECO:0000256" key="1">
    <source>
        <dbReference type="SAM" id="MobiDB-lite"/>
    </source>
</evidence>
<proteinExistence type="predicted"/>
<feature type="region of interest" description="Disordered" evidence="1">
    <location>
        <begin position="36"/>
        <end position="58"/>
    </location>
</feature>
<name>A0A2M3ZUF0_9DIPT</name>
<accession>A0A2M3ZUF0</accession>
<feature type="chain" id="PRO_5014869551" evidence="2">
    <location>
        <begin position="18"/>
        <end position="76"/>
    </location>
</feature>
<evidence type="ECO:0000256" key="2">
    <source>
        <dbReference type="SAM" id="SignalP"/>
    </source>
</evidence>
<protein>
    <submittedName>
        <fullName evidence="3">Putative secreted peptide</fullName>
    </submittedName>
</protein>
<reference evidence="3" key="1">
    <citation type="submission" date="2018-01" db="EMBL/GenBank/DDBJ databases">
        <title>An insight into the sialome of Amazonian anophelines.</title>
        <authorList>
            <person name="Ribeiro J.M."/>
            <person name="Scarpassa V."/>
            <person name="Calvo E."/>
        </authorList>
    </citation>
    <scope>NUCLEOTIDE SEQUENCE</scope>
    <source>
        <tissue evidence="3">Salivary glands</tissue>
    </source>
</reference>
<keyword evidence="2" id="KW-0732">Signal</keyword>